<dbReference type="Pfam" id="PF11719">
    <property type="entry name" value="Drc1-Sld2"/>
    <property type="match status" value="1"/>
</dbReference>
<feature type="compositionally biased region" description="Basic and acidic residues" evidence="8">
    <location>
        <begin position="442"/>
        <end position="455"/>
    </location>
</feature>
<feature type="region of interest" description="Disordered" evidence="8">
    <location>
        <begin position="517"/>
        <end position="657"/>
    </location>
</feature>
<evidence type="ECO:0000256" key="6">
    <source>
        <dbReference type="ARBA" id="ARBA00023306"/>
    </source>
</evidence>
<feature type="compositionally biased region" description="Low complexity" evidence="8">
    <location>
        <begin position="393"/>
        <end position="404"/>
    </location>
</feature>
<evidence type="ECO:0000256" key="3">
    <source>
        <dbReference type="ARBA" id="ARBA00018363"/>
    </source>
</evidence>
<dbReference type="Gene3D" id="1.10.10.1460">
    <property type="match status" value="1"/>
</dbReference>
<evidence type="ECO:0000256" key="8">
    <source>
        <dbReference type="SAM" id="MobiDB-lite"/>
    </source>
</evidence>
<dbReference type="FunFam" id="1.10.10.1460:FF:000001">
    <property type="entry name" value="DNA replication regulator Sld2"/>
    <property type="match status" value="1"/>
</dbReference>
<feature type="compositionally biased region" description="Acidic residues" evidence="8">
    <location>
        <begin position="456"/>
        <end position="468"/>
    </location>
</feature>
<feature type="region of interest" description="Disordered" evidence="8">
    <location>
        <begin position="699"/>
        <end position="788"/>
    </location>
</feature>
<feature type="compositionally biased region" description="Low complexity" evidence="8">
    <location>
        <begin position="141"/>
        <end position="155"/>
    </location>
</feature>
<dbReference type="PANTHER" id="PTHR28124">
    <property type="entry name" value="DNA REPLICATION REGULATOR SLD2"/>
    <property type="match status" value="1"/>
</dbReference>
<evidence type="ECO:0000256" key="2">
    <source>
        <dbReference type="ARBA" id="ARBA00007276"/>
    </source>
</evidence>
<feature type="compositionally biased region" description="Acidic residues" evidence="8">
    <location>
        <begin position="287"/>
        <end position="308"/>
    </location>
</feature>
<evidence type="ECO:0000256" key="7">
    <source>
        <dbReference type="RuleBase" id="RU367067"/>
    </source>
</evidence>
<feature type="compositionally biased region" description="Polar residues" evidence="8">
    <location>
        <begin position="57"/>
        <end position="73"/>
    </location>
</feature>
<protein>
    <recommendedName>
        <fullName evidence="3 7">DNA replication regulator SLD2</fullName>
    </recommendedName>
</protein>
<dbReference type="GO" id="GO:0003688">
    <property type="term" value="F:DNA replication origin binding"/>
    <property type="evidence" value="ECO:0007669"/>
    <property type="project" value="TreeGrafter"/>
</dbReference>
<feature type="compositionally biased region" description="Low complexity" evidence="8">
    <location>
        <begin position="604"/>
        <end position="624"/>
    </location>
</feature>
<feature type="compositionally biased region" description="Basic and acidic residues" evidence="8">
    <location>
        <begin position="15"/>
        <end position="51"/>
    </location>
</feature>
<dbReference type="GO" id="GO:0000727">
    <property type="term" value="P:double-strand break repair via break-induced replication"/>
    <property type="evidence" value="ECO:0007669"/>
    <property type="project" value="TreeGrafter"/>
</dbReference>
<feature type="compositionally biased region" description="Low complexity" evidence="8">
    <location>
        <begin position="341"/>
        <end position="367"/>
    </location>
</feature>
<feature type="compositionally biased region" description="Polar residues" evidence="8">
    <location>
        <begin position="113"/>
        <end position="131"/>
    </location>
</feature>
<evidence type="ECO:0000256" key="5">
    <source>
        <dbReference type="ARBA" id="ARBA00023242"/>
    </source>
</evidence>
<evidence type="ECO:0000313" key="9">
    <source>
        <dbReference type="EMBL" id="CDZ98152.1"/>
    </source>
</evidence>
<comment type="function">
    <text evidence="7">Has a role in the initiation of DNA replication. Required at S-phase checkpoint.</text>
</comment>
<feature type="region of interest" description="Disordered" evidence="8">
    <location>
        <begin position="85"/>
        <end position="494"/>
    </location>
</feature>
<keyword evidence="6 7" id="KW-0131">Cell cycle</keyword>
<dbReference type="CDD" id="cd22289">
    <property type="entry name" value="RecQL4_SLD2_NTD"/>
    <property type="match status" value="1"/>
</dbReference>
<evidence type="ECO:0000256" key="4">
    <source>
        <dbReference type="ARBA" id="ARBA00022705"/>
    </source>
</evidence>
<keyword evidence="5 7" id="KW-0539">Nucleus</keyword>
<dbReference type="EMBL" id="LN483326">
    <property type="protein sequence ID" value="CDZ98152.1"/>
    <property type="molecule type" value="Genomic_DNA"/>
</dbReference>
<sequence>MSDLQVVKLELKQWERSFKASNGRDPRKEDIKQDPEIAEKYRVYNKSRKDGLPAGTGNASTITPSSVAPSGSVTLASSTTTLNIPATNMISSPSTPSKPKKLVSTGISSSSSLATMASKPTITSPPRSSGRFQPKNPFLLSPTRPSSSDASPDSSIRPHRTTSTSAPHSIVHDADSLLTETAIGWTPRTKARKRLNGEIGGDTPKGKKRRGIYSGDDMREDDRGDDRYGRNKVRRKAGRLDNVKENGNDEEDVVGPSPMKPQDQPRRALPARHRQPTASSAARGISDDDEEASTDADEDYTDETDSDEPAGASKGKGRIQGTPRSLFTRGKSVLSSATDASGATLSSSISTIAGSSSRTRPFTFTTTKAWDTRPPTGSTSQDPPTLSSILSPKSSTKKASQTKTSRGRSLSMTGEGKPPAKKVRAWSGKPKVGSAFGAAAEARAKKAEQTLREMAGEEIEEEAVEDDGGAGGKGGKLEEKVSSTTNGGEKEEQEGFRIVRSHLLGVPKRDLTVAPLSIPIPKDRLFRRNQPTNEAEAVTFKNGKDDSDGDEDDEGTVAEVQVSDEGMWNSDLETDLQPSKLYQSPKKHRSSNRRLLYGLPNDIPSSSSSSSSGTPGPSGSIPGSFNELDTGLDAYPSPYGIEPSSRSASSRATSRMINDDLPPHLLALLSLRSPEATSAKVARKRDETFKSIFAVPAHQAASTENGLDDDIAGAELTRGPGGFKNGRGKGRQSRPNRWNGGLKATGNSRESTDVVGTGAKFMGPPQPPTGSGSALEVGTWDRPKEKHKVKREVWGIGDTAEVQGIEDGSDDDWASEPEGWKETPGGMLEDEDW</sequence>
<dbReference type="GO" id="GO:0003697">
    <property type="term" value="F:single-stranded DNA binding"/>
    <property type="evidence" value="ECO:0007669"/>
    <property type="project" value="TreeGrafter"/>
</dbReference>
<accession>A0A0F7SMG1</accession>
<dbReference type="GO" id="GO:0031261">
    <property type="term" value="C:DNA replication preinitiation complex"/>
    <property type="evidence" value="ECO:0007669"/>
    <property type="project" value="TreeGrafter"/>
</dbReference>
<reference evidence="9" key="1">
    <citation type="submission" date="2014-08" db="EMBL/GenBank/DDBJ databases">
        <authorList>
            <person name="Sharma Rahul"/>
            <person name="Thines Marco"/>
        </authorList>
    </citation>
    <scope>NUCLEOTIDE SEQUENCE</scope>
</reference>
<dbReference type="InterPro" id="IPR040203">
    <property type="entry name" value="Sld2"/>
</dbReference>
<name>A0A0F7SMG1_PHARH</name>
<feature type="compositionally biased region" description="Basic and acidic residues" evidence="8">
    <location>
        <begin position="216"/>
        <end position="229"/>
    </location>
</feature>
<evidence type="ECO:0000256" key="1">
    <source>
        <dbReference type="ARBA" id="ARBA00004123"/>
    </source>
</evidence>
<feature type="compositionally biased region" description="Low complexity" evidence="8">
    <location>
        <begin position="644"/>
        <end position="655"/>
    </location>
</feature>
<comment type="subcellular location">
    <subcellularLocation>
        <location evidence="1 7">Nucleus</location>
    </subcellularLocation>
</comment>
<dbReference type="PANTHER" id="PTHR28124:SF1">
    <property type="entry name" value="DNA REPLICATION REGULATOR SLD2"/>
    <property type="match status" value="1"/>
</dbReference>
<dbReference type="GO" id="GO:1902977">
    <property type="term" value="P:mitotic DNA replication preinitiation complex assembly"/>
    <property type="evidence" value="ECO:0007669"/>
    <property type="project" value="TreeGrafter"/>
</dbReference>
<feature type="region of interest" description="Disordered" evidence="8">
    <location>
        <begin position="801"/>
        <end position="833"/>
    </location>
</feature>
<dbReference type="AlphaFoldDB" id="A0A0F7SMG1"/>
<keyword evidence="4 7" id="KW-0235">DNA replication</keyword>
<feature type="compositionally biased region" description="Basic and acidic residues" evidence="8">
    <location>
        <begin position="238"/>
        <end position="247"/>
    </location>
</feature>
<feature type="compositionally biased region" description="Acidic residues" evidence="8">
    <location>
        <begin position="547"/>
        <end position="556"/>
    </location>
</feature>
<organism evidence="9">
    <name type="scientific">Phaffia rhodozyma</name>
    <name type="common">Yeast</name>
    <name type="synonym">Xanthophyllomyces dendrorhous</name>
    <dbReference type="NCBI Taxonomy" id="264483"/>
    <lineage>
        <taxon>Eukaryota</taxon>
        <taxon>Fungi</taxon>
        <taxon>Dikarya</taxon>
        <taxon>Basidiomycota</taxon>
        <taxon>Agaricomycotina</taxon>
        <taxon>Tremellomycetes</taxon>
        <taxon>Cystofilobasidiales</taxon>
        <taxon>Mrakiaceae</taxon>
        <taxon>Phaffia</taxon>
    </lineage>
</organism>
<feature type="region of interest" description="Disordered" evidence="8">
    <location>
        <begin position="15"/>
        <end position="73"/>
    </location>
</feature>
<dbReference type="GO" id="GO:0006270">
    <property type="term" value="P:DNA replication initiation"/>
    <property type="evidence" value="ECO:0007669"/>
    <property type="project" value="UniProtKB-UniRule"/>
</dbReference>
<comment type="similarity">
    <text evidence="2 7">Belongs to the SLD2 family.</text>
</comment>
<dbReference type="InterPro" id="IPR021110">
    <property type="entry name" value="DNA_rep_checkpnt_protein"/>
</dbReference>
<feature type="compositionally biased region" description="Polar residues" evidence="8">
    <location>
        <begin position="375"/>
        <end position="392"/>
    </location>
</feature>
<proteinExistence type="inferred from homology"/>